<keyword evidence="6" id="KW-0539">Nucleus</keyword>
<dbReference type="InterPro" id="IPR001005">
    <property type="entry name" value="SANT/Myb"/>
</dbReference>
<sequence length="367" mass="41668">MSNTHKCCQRQKLRRGLWSPDEDEKLLAYIVTHGPGNWSSVPGRAGIERCGKSCRLRWINYLRPDLKRGSYSESEESRIIELHTIYGNKWSKIASHLPGRTDNEIKNLWNSSLRKRMEKKTSTCRILPTMGALSSAENAQVCQSSAGSCQVTDRISLASSSFLPVFPFRSIHKQEHHTLPFQHSNVGVHQASVSDTAIISYDKLGLIAQDQAHGRLQDDVLISHEHKLSSNMLQRLHPSNLLILVADDYAKQSSLQQIEYNNRHFQPQEVTKRQMTNTQNDYSQPHGKETHLWFNQLIEDHSSSDNGSDPLRDEDQNLCHHGYATLVSTASQSTTSSCSDDSSIRIPALLEYQDVPEFWLEEASYQL</sequence>
<dbReference type="AlphaFoldDB" id="A0A9D4V336"/>
<dbReference type="FunFam" id="1.10.10.60:FF:000158">
    <property type="entry name" value="MYB transcription factor"/>
    <property type="match status" value="1"/>
</dbReference>
<keyword evidence="2" id="KW-0677">Repeat</keyword>
<evidence type="ECO:0000313" key="10">
    <source>
        <dbReference type="Proteomes" id="UP000886520"/>
    </source>
</evidence>
<dbReference type="OrthoDB" id="2143914at2759"/>
<keyword evidence="3" id="KW-0805">Transcription regulation</keyword>
<dbReference type="InterPro" id="IPR051953">
    <property type="entry name" value="Plant_SW-associated_TFs"/>
</dbReference>
<comment type="caution">
    <text evidence="9">The sequence shown here is derived from an EMBL/GenBank/DDBJ whole genome shotgun (WGS) entry which is preliminary data.</text>
</comment>
<dbReference type="Gene3D" id="1.10.10.60">
    <property type="entry name" value="Homeodomain-like"/>
    <property type="match status" value="2"/>
</dbReference>
<evidence type="ECO:0000256" key="2">
    <source>
        <dbReference type="ARBA" id="ARBA00022737"/>
    </source>
</evidence>
<evidence type="ECO:0000256" key="3">
    <source>
        <dbReference type="ARBA" id="ARBA00023015"/>
    </source>
</evidence>
<name>A0A9D4V336_ADICA</name>
<evidence type="ECO:0000259" key="7">
    <source>
        <dbReference type="PROSITE" id="PS50090"/>
    </source>
</evidence>
<dbReference type="EMBL" id="JABFUD020000006">
    <property type="protein sequence ID" value="KAI5078516.1"/>
    <property type="molecule type" value="Genomic_DNA"/>
</dbReference>
<accession>A0A9D4V336</accession>
<dbReference type="Proteomes" id="UP000886520">
    <property type="component" value="Chromosome 6"/>
</dbReference>
<dbReference type="GO" id="GO:0003677">
    <property type="term" value="F:DNA binding"/>
    <property type="evidence" value="ECO:0007669"/>
    <property type="project" value="UniProtKB-KW"/>
</dbReference>
<gene>
    <name evidence="9" type="ORF">GOP47_0006187</name>
</gene>
<dbReference type="SUPFAM" id="SSF46689">
    <property type="entry name" value="Homeodomain-like"/>
    <property type="match status" value="1"/>
</dbReference>
<evidence type="ECO:0000256" key="6">
    <source>
        <dbReference type="ARBA" id="ARBA00023242"/>
    </source>
</evidence>
<feature type="domain" description="HTH myb-type" evidence="8">
    <location>
        <begin position="10"/>
        <end position="66"/>
    </location>
</feature>
<dbReference type="InterPro" id="IPR017930">
    <property type="entry name" value="Myb_dom"/>
</dbReference>
<proteinExistence type="predicted"/>
<dbReference type="Pfam" id="PF00249">
    <property type="entry name" value="Myb_DNA-binding"/>
    <property type="match status" value="2"/>
</dbReference>
<keyword evidence="10" id="KW-1185">Reference proteome</keyword>
<feature type="domain" description="HTH myb-type" evidence="8">
    <location>
        <begin position="67"/>
        <end position="117"/>
    </location>
</feature>
<feature type="domain" description="Myb-like" evidence="7">
    <location>
        <begin position="10"/>
        <end position="62"/>
    </location>
</feature>
<protein>
    <submittedName>
        <fullName evidence="9">Uncharacterized protein</fullName>
    </submittedName>
</protein>
<reference evidence="9" key="1">
    <citation type="submission" date="2021-01" db="EMBL/GenBank/DDBJ databases">
        <title>Adiantum capillus-veneris genome.</title>
        <authorList>
            <person name="Fang Y."/>
            <person name="Liao Q."/>
        </authorList>
    </citation>
    <scope>NUCLEOTIDE SEQUENCE</scope>
    <source>
        <strain evidence="9">H3</strain>
        <tissue evidence="9">Leaf</tissue>
    </source>
</reference>
<dbReference type="CDD" id="cd00167">
    <property type="entry name" value="SANT"/>
    <property type="match status" value="2"/>
</dbReference>
<comment type="subcellular location">
    <subcellularLocation>
        <location evidence="1">Nucleus</location>
    </subcellularLocation>
</comment>
<dbReference type="PANTHER" id="PTHR47997:SF83">
    <property type="match status" value="1"/>
</dbReference>
<dbReference type="InterPro" id="IPR009057">
    <property type="entry name" value="Homeodomain-like_sf"/>
</dbReference>
<keyword evidence="4" id="KW-0238">DNA-binding</keyword>
<evidence type="ECO:0000313" key="9">
    <source>
        <dbReference type="EMBL" id="KAI5078516.1"/>
    </source>
</evidence>
<dbReference type="PROSITE" id="PS50090">
    <property type="entry name" value="MYB_LIKE"/>
    <property type="match status" value="2"/>
</dbReference>
<keyword evidence="5" id="KW-0804">Transcription</keyword>
<organism evidence="9 10">
    <name type="scientific">Adiantum capillus-veneris</name>
    <name type="common">Maidenhair fern</name>
    <dbReference type="NCBI Taxonomy" id="13818"/>
    <lineage>
        <taxon>Eukaryota</taxon>
        <taxon>Viridiplantae</taxon>
        <taxon>Streptophyta</taxon>
        <taxon>Embryophyta</taxon>
        <taxon>Tracheophyta</taxon>
        <taxon>Polypodiopsida</taxon>
        <taxon>Polypodiidae</taxon>
        <taxon>Polypodiales</taxon>
        <taxon>Pteridineae</taxon>
        <taxon>Pteridaceae</taxon>
        <taxon>Vittarioideae</taxon>
        <taxon>Adiantum</taxon>
    </lineage>
</organism>
<feature type="domain" description="Myb-like" evidence="7">
    <location>
        <begin position="63"/>
        <end position="113"/>
    </location>
</feature>
<evidence type="ECO:0000259" key="8">
    <source>
        <dbReference type="PROSITE" id="PS51294"/>
    </source>
</evidence>
<dbReference type="GO" id="GO:0005634">
    <property type="term" value="C:nucleus"/>
    <property type="evidence" value="ECO:0007669"/>
    <property type="project" value="UniProtKB-SubCell"/>
</dbReference>
<dbReference type="PROSITE" id="PS51294">
    <property type="entry name" value="HTH_MYB"/>
    <property type="match status" value="2"/>
</dbReference>
<evidence type="ECO:0000256" key="1">
    <source>
        <dbReference type="ARBA" id="ARBA00004123"/>
    </source>
</evidence>
<dbReference type="SMART" id="SM00717">
    <property type="entry name" value="SANT"/>
    <property type="match status" value="2"/>
</dbReference>
<evidence type="ECO:0000256" key="4">
    <source>
        <dbReference type="ARBA" id="ARBA00023125"/>
    </source>
</evidence>
<evidence type="ECO:0000256" key="5">
    <source>
        <dbReference type="ARBA" id="ARBA00023163"/>
    </source>
</evidence>
<dbReference type="PANTHER" id="PTHR47997">
    <property type="entry name" value="MYB DOMAIN PROTEIN 55"/>
    <property type="match status" value="1"/>
</dbReference>